<dbReference type="Gramene" id="TRITD6Av1G005840.2">
    <property type="protein sequence ID" value="TRITD6Av1G005840.2"/>
    <property type="gene ID" value="TRITD6Av1G005840"/>
</dbReference>
<keyword evidence="1" id="KW-0812">Transmembrane</keyword>
<evidence type="ECO:0000256" key="1">
    <source>
        <dbReference type="SAM" id="Phobius"/>
    </source>
</evidence>
<dbReference type="InterPro" id="IPR004158">
    <property type="entry name" value="DUF247_pln"/>
</dbReference>
<keyword evidence="1" id="KW-0472">Membrane</keyword>
<reference evidence="2 3" key="1">
    <citation type="submission" date="2017-09" db="EMBL/GenBank/DDBJ databases">
        <authorList>
            <consortium name="International Durum Wheat Genome Sequencing Consortium (IDWGSC)"/>
            <person name="Milanesi L."/>
        </authorList>
    </citation>
    <scope>NUCLEOTIDE SEQUENCE [LARGE SCALE GENOMIC DNA]</scope>
    <source>
        <strain evidence="3">cv. Svevo</strain>
    </source>
</reference>
<dbReference type="PANTHER" id="PTHR31170">
    <property type="entry name" value="BNAC04G53230D PROTEIN"/>
    <property type="match status" value="1"/>
</dbReference>
<dbReference type="AlphaFoldDB" id="A0A9R0XRP5"/>
<sequence>MAAAGGSSSKRTWVVDVEKKLKEADKSAEVSRWERHCIYQVPPCMTNIKSKAYQPQVVSLGPFHHGDRDLRPMEEHKHRALRQLLLRANRPLDDFVAAVEEVTEELEGAYMDLDNEWRADGGGRDRFLAMMIFDGCFLLEVMRCTAADGKQVGDYAHNDPIFSPHGILYMVPYIRRDVLMLENQLPLLLLQKLVEVESGKPQDDNAIIRSAVELYEAGIQFKPSKTLSLHDIRFRRGTLSMPTVSVDDSTEYMFLNMMAFERLHAGAGNDVTGYVFFMDNIIDSAKDVALLSSKGIIQNAIGSDQAVAKLFNTISRDVVLEPNSALDAVQRQVNGYFRQPWNMWRANLIHTYFRSPWAFLSLAAAIFLLGMTIMQTVYTVLQFYGGDSNSPPPSAPSPILWVIYTVQERR</sequence>
<protein>
    <submittedName>
        <fullName evidence="2">Uncharacterized protein</fullName>
    </submittedName>
</protein>
<dbReference type="EMBL" id="LT934121">
    <property type="protein sequence ID" value="VAI41776.1"/>
    <property type="molecule type" value="Genomic_DNA"/>
</dbReference>
<dbReference type="PANTHER" id="PTHR31170:SF18">
    <property type="entry name" value="(WILD MALAYSIAN BANANA) HYPOTHETICAL PROTEIN"/>
    <property type="match status" value="1"/>
</dbReference>
<dbReference type="Proteomes" id="UP000324705">
    <property type="component" value="Chromosome 6A"/>
</dbReference>
<organism evidence="2 3">
    <name type="scientific">Triticum turgidum subsp. durum</name>
    <name type="common">Durum wheat</name>
    <name type="synonym">Triticum durum</name>
    <dbReference type="NCBI Taxonomy" id="4567"/>
    <lineage>
        <taxon>Eukaryota</taxon>
        <taxon>Viridiplantae</taxon>
        <taxon>Streptophyta</taxon>
        <taxon>Embryophyta</taxon>
        <taxon>Tracheophyta</taxon>
        <taxon>Spermatophyta</taxon>
        <taxon>Magnoliopsida</taxon>
        <taxon>Liliopsida</taxon>
        <taxon>Poales</taxon>
        <taxon>Poaceae</taxon>
        <taxon>BOP clade</taxon>
        <taxon>Pooideae</taxon>
        <taxon>Triticodae</taxon>
        <taxon>Triticeae</taxon>
        <taxon>Triticinae</taxon>
        <taxon>Triticum</taxon>
    </lineage>
</organism>
<dbReference type="Pfam" id="PF03140">
    <property type="entry name" value="DUF247"/>
    <property type="match status" value="1"/>
</dbReference>
<accession>A0A9R0XRP5</accession>
<keyword evidence="1" id="KW-1133">Transmembrane helix</keyword>
<keyword evidence="3" id="KW-1185">Reference proteome</keyword>
<feature type="transmembrane region" description="Helical" evidence="1">
    <location>
        <begin position="357"/>
        <end position="381"/>
    </location>
</feature>
<gene>
    <name evidence="2" type="ORF">TRITD_6Av1G005840</name>
</gene>
<name>A0A9R0XRP5_TRITD</name>
<proteinExistence type="predicted"/>
<evidence type="ECO:0000313" key="2">
    <source>
        <dbReference type="EMBL" id="VAI41776.1"/>
    </source>
</evidence>
<evidence type="ECO:0000313" key="3">
    <source>
        <dbReference type="Proteomes" id="UP000324705"/>
    </source>
</evidence>